<evidence type="ECO:0000313" key="10">
    <source>
        <dbReference type="EMBL" id="KRP32086.1"/>
    </source>
</evidence>
<organism evidence="10 11">
    <name type="scientific">Verrucomicrobia subdivision 6 bacterium BACL9 MAG-120924-bin69</name>
    <dbReference type="NCBI Taxonomy" id="1655635"/>
    <lineage>
        <taxon>Bacteria</taxon>
        <taxon>Pseudomonadati</taxon>
        <taxon>Verrucomicrobiota</taxon>
        <taxon>Verrucomicrobiia</taxon>
        <taxon>Verrucomicrobiales</taxon>
        <taxon>Verrucomicrobia subdivision 6</taxon>
    </lineage>
</organism>
<dbReference type="PROSITE" id="PS00600">
    <property type="entry name" value="AA_TRANSFER_CLASS_3"/>
    <property type="match status" value="1"/>
</dbReference>
<comment type="caution">
    <text evidence="10">The sequence shown here is derived from an EMBL/GenBank/DDBJ whole genome shotgun (WGS) entry which is preliminary data.</text>
</comment>
<evidence type="ECO:0000256" key="6">
    <source>
        <dbReference type="ARBA" id="ARBA00022679"/>
    </source>
</evidence>
<dbReference type="SUPFAM" id="SSF53383">
    <property type="entry name" value="PLP-dependent transferases"/>
    <property type="match status" value="1"/>
</dbReference>
<dbReference type="PANTHER" id="PTHR45688">
    <property type="match status" value="1"/>
</dbReference>
<dbReference type="PANTHER" id="PTHR45688:SF3">
    <property type="entry name" value="ALANINE--GLYOXYLATE AMINOTRANSFERASE 2, MITOCHONDRIAL"/>
    <property type="match status" value="1"/>
</dbReference>
<evidence type="ECO:0000256" key="7">
    <source>
        <dbReference type="ARBA" id="ARBA00022898"/>
    </source>
</evidence>
<evidence type="ECO:0000313" key="11">
    <source>
        <dbReference type="Proteomes" id="UP000051220"/>
    </source>
</evidence>
<dbReference type="Gene3D" id="3.40.640.10">
    <property type="entry name" value="Type I PLP-dependent aspartate aminotransferase-like (Major domain)"/>
    <property type="match status" value="1"/>
</dbReference>
<keyword evidence="8" id="KW-0809">Transit peptide</keyword>
<dbReference type="GO" id="GO:0009436">
    <property type="term" value="P:glyoxylate catabolic process"/>
    <property type="evidence" value="ECO:0007669"/>
    <property type="project" value="TreeGrafter"/>
</dbReference>
<name>A0A0R2X7N0_9BACT</name>
<evidence type="ECO:0000256" key="9">
    <source>
        <dbReference type="RuleBase" id="RU003560"/>
    </source>
</evidence>
<dbReference type="FunFam" id="3.40.640.10:FF:000004">
    <property type="entry name" value="Acetylornithine aminotransferase"/>
    <property type="match status" value="1"/>
</dbReference>
<keyword evidence="6 10" id="KW-0808">Transferase</keyword>
<dbReference type="InterPro" id="IPR005814">
    <property type="entry name" value="Aminotrans_3"/>
</dbReference>
<keyword evidence="7 9" id="KW-0663">Pyridoxal phosphate</keyword>
<reference evidence="10 11" key="1">
    <citation type="submission" date="2015-10" db="EMBL/GenBank/DDBJ databases">
        <title>Metagenome-Assembled Genomes uncover a global brackish microbiome.</title>
        <authorList>
            <person name="Hugerth L.W."/>
            <person name="Larsson J."/>
            <person name="Alneberg J."/>
            <person name="Lindh M.V."/>
            <person name="Legrand C."/>
            <person name="Pinhassi J."/>
            <person name="Andersson A.F."/>
        </authorList>
    </citation>
    <scope>NUCLEOTIDE SEQUENCE [LARGE SCALE GENOMIC DNA]</scope>
    <source>
        <strain evidence="10">BACL9 MAG-120924-bin69</strain>
    </source>
</reference>
<comment type="cofactor">
    <cofactor evidence="1">
        <name>pyridoxal 5'-phosphate</name>
        <dbReference type="ChEBI" id="CHEBI:597326"/>
    </cofactor>
</comment>
<keyword evidence="5 10" id="KW-0032">Aminotransferase</keyword>
<dbReference type="InterPro" id="IPR015421">
    <property type="entry name" value="PyrdxlP-dep_Trfase_major"/>
</dbReference>
<evidence type="ECO:0000256" key="5">
    <source>
        <dbReference type="ARBA" id="ARBA00022576"/>
    </source>
</evidence>
<dbReference type="Gene3D" id="3.90.1150.10">
    <property type="entry name" value="Aspartate Aminotransferase, domain 1"/>
    <property type="match status" value="1"/>
</dbReference>
<dbReference type="InterPro" id="IPR049704">
    <property type="entry name" value="Aminotrans_3_PPA_site"/>
</dbReference>
<dbReference type="GO" id="GO:0008453">
    <property type="term" value="F:alanine-glyoxylate transaminase activity"/>
    <property type="evidence" value="ECO:0007669"/>
    <property type="project" value="UniProtKB-EC"/>
</dbReference>
<dbReference type="GO" id="GO:0019481">
    <property type="term" value="P:L-alanine catabolic process, by transamination"/>
    <property type="evidence" value="ECO:0007669"/>
    <property type="project" value="TreeGrafter"/>
</dbReference>
<evidence type="ECO:0000256" key="4">
    <source>
        <dbReference type="ARBA" id="ARBA00013049"/>
    </source>
</evidence>
<evidence type="ECO:0000256" key="8">
    <source>
        <dbReference type="ARBA" id="ARBA00022946"/>
    </source>
</evidence>
<dbReference type="CDD" id="cd00610">
    <property type="entry name" value="OAT_like"/>
    <property type="match status" value="1"/>
</dbReference>
<comment type="subunit">
    <text evidence="3">Homotetramer.</text>
</comment>
<dbReference type="AlphaFoldDB" id="A0A0R2X7N0"/>
<accession>A0A0R2X7N0</accession>
<protein>
    <recommendedName>
        <fullName evidence="4">alanine--glyoxylate transaminase</fullName>
        <ecNumber evidence="4">2.6.1.44</ecNumber>
    </recommendedName>
</protein>
<comment type="similarity">
    <text evidence="2 9">Belongs to the class-III pyridoxal-phosphate-dependent aminotransferase family.</text>
</comment>
<sequence>MAGSSTVLPPCSHQPKPYQGPSIDDVVKLRKDHLTPSLFHYYRKPLMIVEGAMQYLFDEKGRRYLDAFGGIVTVSVGHCHPEVIAAVDEQNHFLQHTSTIYLHPGIAQYGKELADCMPGDLKVCYFVNSGSEANELALLLARAYTGNYDIIALRNSYHGGTSATMGITSHHTWKYNVPHSFGVQFARAPYPYRGPWAATDPNAGKNYAADVEELIRFASPGKIAGFIAESIQGVGGAVVFPDGYLTEAYKHVRAAGGICIADEVQAGFGRTGKSFWGFQNQDVQPDIVVMAKSIGNGAPLAAVVTTHKIAETLSQRIHFNTYGGNPVSVAQGRATLKIIRRDNLQQRCAVMGDRLLAGLRKLQEKHEAIGEVRGMGLMIGVEAVKDRKSKEPNRDFIAEVLEQARERGLLIGKGGLFGNVLRIKPPMCITEPDADFMLAVLDESFAAAKK</sequence>
<evidence type="ECO:0000256" key="2">
    <source>
        <dbReference type="ARBA" id="ARBA00008954"/>
    </source>
</evidence>
<dbReference type="EMBL" id="LIDN01000320">
    <property type="protein sequence ID" value="KRP32086.1"/>
    <property type="molecule type" value="Genomic_DNA"/>
</dbReference>
<dbReference type="EC" id="2.6.1.44" evidence="4"/>
<dbReference type="InterPro" id="IPR015424">
    <property type="entry name" value="PyrdxlP-dep_Trfase"/>
</dbReference>
<dbReference type="Proteomes" id="UP000051220">
    <property type="component" value="Unassembled WGS sequence"/>
</dbReference>
<gene>
    <name evidence="10" type="ORF">ABS33_07235</name>
</gene>
<dbReference type="Pfam" id="PF00202">
    <property type="entry name" value="Aminotran_3"/>
    <property type="match status" value="1"/>
</dbReference>
<evidence type="ECO:0000256" key="3">
    <source>
        <dbReference type="ARBA" id="ARBA00011881"/>
    </source>
</evidence>
<dbReference type="PIRSF" id="PIRSF000521">
    <property type="entry name" value="Transaminase_4ab_Lys_Orn"/>
    <property type="match status" value="1"/>
</dbReference>
<proteinExistence type="inferred from homology"/>
<dbReference type="GO" id="GO:0030170">
    <property type="term" value="F:pyridoxal phosphate binding"/>
    <property type="evidence" value="ECO:0007669"/>
    <property type="project" value="InterPro"/>
</dbReference>
<evidence type="ECO:0000256" key="1">
    <source>
        <dbReference type="ARBA" id="ARBA00001933"/>
    </source>
</evidence>
<dbReference type="InterPro" id="IPR015422">
    <property type="entry name" value="PyrdxlP-dep_Trfase_small"/>
</dbReference>